<dbReference type="InterPro" id="IPR032675">
    <property type="entry name" value="LRR_dom_sf"/>
</dbReference>
<evidence type="ECO:0000256" key="2">
    <source>
        <dbReference type="ARBA" id="ARBA00004370"/>
    </source>
</evidence>
<keyword evidence="7" id="KW-0472">Membrane</keyword>
<evidence type="ECO:0000256" key="6">
    <source>
        <dbReference type="ARBA" id="ARBA00022737"/>
    </source>
</evidence>
<dbReference type="InterPro" id="IPR013210">
    <property type="entry name" value="LRR_N_plant-typ"/>
</dbReference>
<sequence length="172" mass="19691">MVLIGNMFPLMLLSFLFVQYSCMFQLIQSFNNFTDQSALIAFKSRISSSPNETLLATNWYAPNSICNWIGVSCSRRRQRVTALDLSYMGLHGTISPHIGNLSFLVSLHLFDNSFFGFIPHEISRLHRLRILILSFNQLEGSIPPSIHNCRKLRKNMDLKERYPSKPMSTAMA</sequence>
<evidence type="ECO:0000256" key="1">
    <source>
        <dbReference type="ARBA" id="ARBA00004191"/>
    </source>
</evidence>
<dbReference type="FunFam" id="3.80.10.10:FF:000400">
    <property type="entry name" value="Nuclear pore complex protein NUP107"/>
    <property type="match status" value="1"/>
</dbReference>
<dbReference type="PANTHER" id="PTHR48060">
    <property type="entry name" value="DNA DAMAGE-REPAIR/TOLERATION PROTEIN DRT100"/>
    <property type="match status" value="1"/>
</dbReference>
<comment type="subcellular location">
    <subcellularLocation>
        <location evidence="2">Membrane</location>
    </subcellularLocation>
    <subcellularLocation>
        <location evidence="1">Secreted</location>
        <location evidence="1">Cell wall</location>
    </subcellularLocation>
</comment>
<feature type="domain" description="Leucine-rich repeat-containing N-terminal plant-type" evidence="10">
    <location>
        <begin position="35"/>
        <end position="74"/>
    </location>
</feature>
<dbReference type="Gene3D" id="3.80.10.10">
    <property type="entry name" value="Ribonuclease Inhibitor"/>
    <property type="match status" value="1"/>
</dbReference>
<accession>A0A833XCJ6</accession>
<proteinExistence type="inferred from homology"/>
<dbReference type="GO" id="GO:0016020">
    <property type="term" value="C:membrane"/>
    <property type="evidence" value="ECO:0007669"/>
    <property type="project" value="UniProtKB-SubCell"/>
</dbReference>
<evidence type="ECO:0000256" key="4">
    <source>
        <dbReference type="ARBA" id="ARBA00022614"/>
    </source>
</evidence>
<gene>
    <name evidence="11" type="ORF">F2P56_014110</name>
</gene>
<reference evidence="11" key="2">
    <citation type="submission" date="2020-03" db="EMBL/GenBank/DDBJ databases">
        <title>Walnut 2.0.</title>
        <authorList>
            <person name="Marrano A."/>
            <person name="Britton M."/>
            <person name="Zimin A.V."/>
            <person name="Zaini P.A."/>
            <person name="Workman R."/>
            <person name="Puiu D."/>
            <person name="Bianco L."/>
            <person name="Allen B.J."/>
            <person name="Troggio M."/>
            <person name="Leslie C.A."/>
            <person name="Timp W."/>
            <person name="Dendekar A."/>
            <person name="Salzberg S.L."/>
            <person name="Neale D.B."/>
        </authorList>
    </citation>
    <scope>NUCLEOTIDE SEQUENCE</scope>
    <source>
        <tissue evidence="11">Leaves</tissue>
    </source>
</reference>
<dbReference type="Pfam" id="PF00560">
    <property type="entry name" value="LRR_1"/>
    <property type="match status" value="2"/>
</dbReference>
<keyword evidence="3" id="KW-0964">Secreted</keyword>
<evidence type="ECO:0000259" key="10">
    <source>
        <dbReference type="Pfam" id="PF08263"/>
    </source>
</evidence>
<evidence type="ECO:0000256" key="9">
    <source>
        <dbReference type="SAM" id="SignalP"/>
    </source>
</evidence>
<keyword evidence="4" id="KW-0433">Leucine-rich repeat</keyword>
<feature type="signal peptide" evidence="9">
    <location>
        <begin position="1"/>
        <end position="23"/>
    </location>
</feature>
<reference evidence="11" key="1">
    <citation type="submission" date="2015-10" db="EMBL/GenBank/DDBJ databases">
        <authorList>
            <person name="Martinez-Garcia P.J."/>
            <person name="Crepeau M.W."/>
            <person name="Puiu D."/>
            <person name="Gonzalez-Ibeas D."/>
            <person name="Whalen J."/>
            <person name="Stevens K."/>
            <person name="Paul R."/>
            <person name="Butterfield T."/>
            <person name="Britton M."/>
            <person name="Reagan R."/>
            <person name="Chakraborty S."/>
            <person name="Walawage S.L."/>
            <person name="Vasquez-Gross H.A."/>
            <person name="Cardeno C."/>
            <person name="Famula R."/>
            <person name="Pratt K."/>
            <person name="Kuruganti S."/>
            <person name="Aradhya M.K."/>
            <person name="Leslie C.A."/>
            <person name="Dandekar A.M."/>
            <person name="Salzberg S.L."/>
            <person name="Wegrzyn J.L."/>
            <person name="Langley C.H."/>
            <person name="Neale D.B."/>
        </authorList>
    </citation>
    <scope>NUCLEOTIDE SEQUENCE</scope>
    <source>
        <tissue evidence="11">Leaves</tissue>
    </source>
</reference>
<dbReference type="Pfam" id="PF08263">
    <property type="entry name" value="LRRNT_2"/>
    <property type="match status" value="1"/>
</dbReference>
<keyword evidence="3" id="KW-0134">Cell wall</keyword>
<evidence type="ECO:0000256" key="7">
    <source>
        <dbReference type="ARBA" id="ARBA00023136"/>
    </source>
</evidence>
<evidence type="ECO:0000313" key="11">
    <source>
        <dbReference type="EMBL" id="KAF5463992.1"/>
    </source>
</evidence>
<organism evidence="11 12">
    <name type="scientific">Juglans regia</name>
    <name type="common">English walnut</name>
    <dbReference type="NCBI Taxonomy" id="51240"/>
    <lineage>
        <taxon>Eukaryota</taxon>
        <taxon>Viridiplantae</taxon>
        <taxon>Streptophyta</taxon>
        <taxon>Embryophyta</taxon>
        <taxon>Tracheophyta</taxon>
        <taxon>Spermatophyta</taxon>
        <taxon>Magnoliopsida</taxon>
        <taxon>eudicotyledons</taxon>
        <taxon>Gunneridae</taxon>
        <taxon>Pentapetalae</taxon>
        <taxon>rosids</taxon>
        <taxon>fabids</taxon>
        <taxon>Fagales</taxon>
        <taxon>Juglandaceae</taxon>
        <taxon>Juglans</taxon>
    </lineage>
</organism>
<evidence type="ECO:0000313" key="12">
    <source>
        <dbReference type="Proteomes" id="UP000619265"/>
    </source>
</evidence>
<dbReference type="SUPFAM" id="SSF52058">
    <property type="entry name" value="L domain-like"/>
    <property type="match status" value="1"/>
</dbReference>
<dbReference type="AlphaFoldDB" id="A0A833XCJ6"/>
<dbReference type="InterPro" id="IPR001611">
    <property type="entry name" value="Leu-rich_rpt"/>
</dbReference>
<feature type="chain" id="PRO_5032397389" description="Leucine-rich repeat-containing N-terminal plant-type domain-containing protein" evidence="9">
    <location>
        <begin position="24"/>
        <end position="172"/>
    </location>
</feature>
<evidence type="ECO:0000256" key="3">
    <source>
        <dbReference type="ARBA" id="ARBA00022512"/>
    </source>
</evidence>
<protein>
    <recommendedName>
        <fullName evidence="10">Leucine-rich repeat-containing N-terminal plant-type domain-containing protein</fullName>
    </recommendedName>
</protein>
<comment type="similarity">
    <text evidence="8">Belongs to the polygalacturonase-inhibiting protein family.</text>
</comment>
<evidence type="ECO:0000256" key="8">
    <source>
        <dbReference type="ARBA" id="ARBA00038043"/>
    </source>
</evidence>
<dbReference type="Gramene" id="Jr07_03930_p1">
    <property type="protein sequence ID" value="cds.Jr07_03930_p1"/>
    <property type="gene ID" value="Jr07_03930"/>
</dbReference>
<keyword evidence="6" id="KW-0677">Repeat</keyword>
<evidence type="ECO:0000256" key="5">
    <source>
        <dbReference type="ARBA" id="ARBA00022729"/>
    </source>
</evidence>
<dbReference type="EMBL" id="LIHL02000007">
    <property type="protein sequence ID" value="KAF5463992.1"/>
    <property type="molecule type" value="Genomic_DNA"/>
</dbReference>
<dbReference type="PANTHER" id="PTHR48060:SF21">
    <property type="entry name" value="L DOMAIN-LIKE PROTEIN"/>
    <property type="match status" value="1"/>
</dbReference>
<comment type="caution">
    <text evidence="11">The sequence shown here is derived from an EMBL/GenBank/DDBJ whole genome shotgun (WGS) entry which is preliminary data.</text>
</comment>
<dbReference type="Proteomes" id="UP000619265">
    <property type="component" value="Unassembled WGS sequence"/>
</dbReference>
<keyword evidence="5 9" id="KW-0732">Signal</keyword>
<dbReference type="InterPro" id="IPR053211">
    <property type="entry name" value="DNA_repair-toleration"/>
</dbReference>
<name>A0A833XCJ6_JUGRE</name>